<dbReference type="RefSeq" id="WP_089959216.1">
    <property type="nucleotide sequence ID" value="NZ_FOFR01000023.1"/>
</dbReference>
<dbReference type="GO" id="GO:0003677">
    <property type="term" value="F:DNA binding"/>
    <property type="evidence" value="ECO:0007669"/>
    <property type="project" value="UniProtKB-UniRule"/>
</dbReference>
<dbReference type="InterPro" id="IPR001647">
    <property type="entry name" value="HTH_TetR"/>
</dbReference>
<evidence type="ECO:0000256" key="2">
    <source>
        <dbReference type="ARBA" id="ARBA00023125"/>
    </source>
</evidence>
<name>A0A1H9V0H3_9PSEU</name>
<protein>
    <submittedName>
        <fullName evidence="6">Transcriptional regulator, TetR family</fullName>
    </submittedName>
</protein>
<dbReference type="PROSITE" id="PS50977">
    <property type="entry name" value="HTH_TETR_2"/>
    <property type="match status" value="1"/>
</dbReference>
<proteinExistence type="predicted"/>
<dbReference type="AlphaFoldDB" id="A0A1H9V0H3"/>
<evidence type="ECO:0000256" key="1">
    <source>
        <dbReference type="ARBA" id="ARBA00023015"/>
    </source>
</evidence>
<evidence type="ECO:0000256" key="4">
    <source>
        <dbReference type="PROSITE-ProRule" id="PRU00335"/>
    </source>
</evidence>
<keyword evidence="2 4" id="KW-0238">DNA-binding</keyword>
<dbReference type="InterPro" id="IPR009057">
    <property type="entry name" value="Homeodomain-like_sf"/>
</dbReference>
<reference evidence="7" key="1">
    <citation type="submission" date="2016-10" db="EMBL/GenBank/DDBJ databases">
        <authorList>
            <person name="Varghese N."/>
            <person name="Submissions S."/>
        </authorList>
    </citation>
    <scope>NUCLEOTIDE SEQUENCE [LARGE SCALE GENOMIC DNA]</scope>
    <source>
        <strain evidence="7">CGMCC 4.3525</strain>
    </source>
</reference>
<feature type="DNA-binding region" description="H-T-H motif" evidence="4">
    <location>
        <begin position="26"/>
        <end position="45"/>
    </location>
</feature>
<dbReference type="PANTHER" id="PTHR47506:SF7">
    <property type="entry name" value="TRANSCRIPTIONAL REGULATORY PROTEIN"/>
    <property type="match status" value="1"/>
</dbReference>
<feature type="domain" description="HTH tetR-type" evidence="5">
    <location>
        <begin position="3"/>
        <end position="63"/>
    </location>
</feature>
<keyword evidence="7" id="KW-1185">Reference proteome</keyword>
<accession>A0A1H9V0H3</accession>
<dbReference type="Proteomes" id="UP000199352">
    <property type="component" value="Unassembled WGS sequence"/>
</dbReference>
<organism evidence="6 7">
    <name type="scientific">Lentzea xinjiangensis</name>
    <dbReference type="NCBI Taxonomy" id="402600"/>
    <lineage>
        <taxon>Bacteria</taxon>
        <taxon>Bacillati</taxon>
        <taxon>Actinomycetota</taxon>
        <taxon>Actinomycetes</taxon>
        <taxon>Pseudonocardiales</taxon>
        <taxon>Pseudonocardiaceae</taxon>
        <taxon>Lentzea</taxon>
    </lineage>
</organism>
<sequence length="189" mass="20407">MARLSKQDWLTAALAALAEGGVGAVAVVPLAQRLGVTRGSFYWHFADRQALLREALEWWEQQGTLAVIDRVAALTDPRAKLRSLFEIAITEDPAGGLEPALVAHADDPTVAPVLRRVTERRVAFLTDLYAGIGLPAAHARHQAAVAYATYVGWVQLRRAVPGTLPEVAGDEDALAYLVESLANPRLIEP</sequence>
<evidence type="ECO:0000256" key="3">
    <source>
        <dbReference type="ARBA" id="ARBA00023163"/>
    </source>
</evidence>
<gene>
    <name evidence="6" type="ORF">SAMN05216188_12360</name>
</gene>
<evidence type="ECO:0000313" key="7">
    <source>
        <dbReference type="Proteomes" id="UP000199352"/>
    </source>
</evidence>
<evidence type="ECO:0000259" key="5">
    <source>
        <dbReference type="PROSITE" id="PS50977"/>
    </source>
</evidence>
<dbReference type="Pfam" id="PF00440">
    <property type="entry name" value="TetR_N"/>
    <property type="match status" value="1"/>
</dbReference>
<dbReference type="Gene3D" id="1.10.357.10">
    <property type="entry name" value="Tetracycline Repressor, domain 2"/>
    <property type="match status" value="1"/>
</dbReference>
<dbReference type="OrthoDB" id="3218408at2"/>
<dbReference type="EMBL" id="FOFR01000023">
    <property type="protein sequence ID" value="SES14884.1"/>
    <property type="molecule type" value="Genomic_DNA"/>
</dbReference>
<keyword evidence="1" id="KW-0805">Transcription regulation</keyword>
<keyword evidence="3" id="KW-0804">Transcription</keyword>
<dbReference type="SUPFAM" id="SSF46689">
    <property type="entry name" value="Homeodomain-like"/>
    <property type="match status" value="1"/>
</dbReference>
<evidence type="ECO:0000313" key="6">
    <source>
        <dbReference type="EMBL" id="SES14884.1"/>
    </source>
</evidence>
<dbReference type="PRINTS" id="PR00455">
    <property type="entry name" value="HTHTETR"/>
</dbReference>
<dbReference type="PANTHER" id="PTHR47506">
    <property type="entry name" value="TRANSCRIPTIONAL REGULATORY PROTEIN"/>
    <property type="match status" value="1"/>
</dbReference>